<dbReference type="EMBL" id="BLVO01000016">
    <property type="protein sequence ID" value="GFM34787.1"/>
    <property type="molecule type" value="Genomic_DNA"/>
</dbReference>
<evidence type="ECO:0000313" key="1">
    <source>
        <dbReference type="EMBL" id="GFM34787.1"/>
    </source>
</evidence>
<comment type="caution">
    <text evidence="1">The sequence shown here is derived from an EMBL/GenBank/DDBJ whole genome shotgun (WGS) entry which is preliminary data.</text>
</comment>
<dbReference type="RefSeq" id="WP_174406445.1">
    <property type="nucleotide sequence ID" value="NZ_BLVO01000016.1"/>
</dbReference>
<gene>
    <name evidence="1" type="ORF">DSM101010T_31520</name>
</gene>
<protein>
    <submittedName>
        <fullName evidence="1">Uncharacterized protein</fullName>
    </submittedName>
</protein>
<accession>A0A7J0BM24</accession>
<dbReference type="Proteomes" id="UP000503840">
    <property type="component" value="Unassembled WGS sequence"/>
</dbReference>
<sequence length="150" mass="17050">MSEKDSHVVQLYAKDGSMYGVLLSPQIWDMVSRKVAPILEQALDTMYPTLASEKPEPLDDWQQFKDFWDFKYPFSAEVECKICGSKTSDWEHDPAKPFRLKNTSLSGLCVFHCMKCKATVRKKHFKDHICFEATATNTSNTVGSCGTIID</sequence>
<keyword evidence="2" id="KW-1185">Reference proteome</keyword>
<dbReference type="AlphaFoldDB" id="A0A7J0BM24"/>
<name>A0A7J0BM24_9BACT</name>
<proteinExistence type="predicted"/>
<reference evidence="1 2" key="1">
    <citation type="submission" date="2020-05" db="EMBL/GenBank/DDBJ databases">
        <title>Draft genome sequence of Desulfovibrio sp. strain HN2T.</title>
        <authorList>
            <person name="Ueno A."/>
            <person name="Tamazawa S."/>
            <person name="Tamamura S."/>
            <person name="Murakami T."/>
            <person name="Kiyama T."/>
            <person name="Inomata H."/>
            <person name="Amano Y."/>
            <person name="Miyakawa K."/>
            <person name="Tamaki H."/>
            <person name="Naganuma T."/>
            <person name="Kaneko K."/>
        </authorList>
    </citation>
    <scope>NUCLEOTIDE SEQUENCE [LARGE SCALE GENOMIC DNA]</scope>
    <source>
        <strain evidence="1 2">HN2</strain>
    </source>
</reference>
<evidence type="ECO:0000313" key="2">
    <source>
        <dbReference type="Proteomes" id="UP000503840"/>
    </source>
</evidence>
<organism evidence="1 2">
    <name type="scientific">Desulfovibrio subterraneus</name>
    <dbReference type="NCBI Taxonomy" id="2718620"/>
    <lineage>
        <taxon>Bacteria</taxon>
        <taxon>Pseudomonadati</taxon>
        <taxon>Thermodesulfobacteriota</taxon>
        <taxon>Desulfovibrionia</taxon>
        <taxon>Desulfovibrionales</taxon>
        <taxon>Desulfovibrionaceae</taxon>
        <taxon>Desulfovibrio</taxon>
    </lineage>
</organism>